<dbReference type="Proteomes" id="UP000694257">
    <property type="component" value="Chromosome"/>
</dbReference>
<evidence type="ECO:0000313" key="2">
    <source>
        <dbReference type="EMBL" id="QXN94618.1"/>
    </source>
</evidence>
<evidence type="ECO:0000256" key="1">
    <source>
        <dbReference type="SAM" id="Phobius"/>
    </source>
</evidence>
<dbReference type="InterPro" id="IPR038750">
    <property type="entry name" value="YczE/YyaS-like"/>
</dbReference>
<dbReference type="PANTHER" id="PTHR40078">
    <property type="entry name" value="INTEGRAL MEMBRANE PROTEIN-RELATED"/>
    <property type="match status" value="1"/>
</dbReference>
<feature type="transmembrane region" description="Helical" evidence="1">
    <location>
        <begin position="61"/>
        <end position="79"/>
    </location>
</feature>
<dbReference type="RefSeq" id="WP_218477240.1">
    <property type="nucleotide sequence ID" value="NZ_BAABJN010000015.1"/>
</dbReference>
<keyword evidence="1" id="KW-0472">Membrane</keyword>
<keyword evidence="1" id="KW-0812">Transmembrane</keyword>
<evidence type="ECO:0000313" key="3">
    <source>
        <dbReference type="Proteomes" id="UP000694257"/>
    </source>
</evidence>
<reference evidence="2 3" key="1">
    <citation type="submission" date="2021-07" db="EMBL/GenBank/DDBJ databases">
        <title>Whole Genome Sequence of Nocardia Iowensis.</title>
        <authorList>
            <person name="Lamm A."/>
            <person name="Collins-Fairclough A.M."/>
            <person name="Bunk B."/>
            <person name="Sproer C."/>
        </authorList>
    </citation>
    <scope>NUCLEOTIDE SEQUENCE [LARGE SCALE GENOMIC DNA]</scope>
    <source>
        <strain evidence="2 3">NRRL 5646</strain>
    </source>
</reference>
<dbReference type="EMBL" id="CP078145">
    <property type="protein sequence ID" value="QXN94618.1"/>
    <property type="molecule type" value="Genomic_DNA"/>
</dbReference>
<accession>A0ABX8RYH6</accession>
<dbReference type="PANTHER" id="PTHR40078:SF1">
    <property type="entry name" value="INTEGRAL MEMBRANE PROTEIN"/>
    <property type="match status" value="1"/>
</dbReference>
<gene>
    <name evidence="2" type="ORF">KV110_17125</name>
</gene>
<feature type="transmembrane region" description="Helical" evidence="1">
    <location>
        <begin position="21"/>
        <end position="41"/>
    </location>
</feature>
<organism evidence="2 3">
    <name type="scientific">Nocardia iowensis</name>
    <dbReference type="NCBI Taxonomy" id="204891"/>
    <lineage>
        <taxon>Bacteria</taxon>
        <taxon>Bacillati</taxon>
        <taxon>Actinomycetota</taxon>
        <taxon>Actinomycetes</taxon>
        <taxon>Mycobacteriales</taxon>
        <taxon>Nocardiaceae</taxon>
        <taxon>Nocardia</taxon>
    </lineage>
</organism>
<name>A0ABX8RYH6_NOCIO</name>
<dbReference type="Pfam" id="PF19700">
    <property type="entry name" value="DUF6198"/>
    <property type="match status" value="1"/>
</dbReference>
<keyword evidence="1" id="KW-1133">Transmembrane helix</keyword>
<keyword evidence="3" id="KW-1185">Reference proteome</keyword>
<feature type="transmembrane region" description="Helical" evidence="1">
    <location>
        <begin position="168"/>
        <end position="190"/>
    </location>
</feature>
<feature type="transmembrane region" description="Helical" evidence="1">
    <location>
        <begin position="113"/>
        <end position="135"/>
    </location>
</feature>
<feature type="transmembrane region" description="Helical" evidence="1">
    <location>
        <begin position="86"/>
        <end position="107"/>
    </location>
</feature>
<proteinExistence type="predicted"/>
<sequence>MIKNNIPLTVLPITIQPVRRLSQLLTGLTLYGASMAILLRAELGMSPWGSFQEGLSDKTGASYGLVTIIVGAVLLIVWIPMRQKPGIGTLANVIVVGVAADITLMIIDPPAALLLRILFLVSGVLLNGLSIAIYVGARLGPGPRDGLMTGLSPILGMSLRRVRTMIEVTVLAGGFLLGGTVGVGTLLYALTVGPIVQAALPRTIMRTTHGAETAVAPT</sequence>
<protein>
    <submittedName>
        <fullName evidence="2">Membrane protein</fullName>
    </submittedName>
</protein>